<proteinExistence type="predicted"/>
<name>A0A0V1MA23_9BILA</name>
<reference evidence="1 2" key="1">
    <citation type="submission" date="2015-01" db="EMBL/GenBank/DDBJ databases">
        <title>Evolution of Trichinella species and genotypes.</title>
        <authorList>
            <person name="Korhonen P.K."/>
            <person name="Edoardo P."/>
            <person name="Giuseppe L.R."/>
            <person name="Gasser R.B."/>
        </authorList>
    </citation>
    <scope>NUCLEOTIDE SEQUENCE [LARGE SCALE GENOMIC DNA]</scope>
    <source>
        <strain evidence="1">ISS1980</strain>
    </source>
</reference>
<dbReference type="EMBL" id="JYDO01000159">
    <property type="protein sequence ID" value="KRZ68625.1"/>
    <property type="molecule type" value="Genomic_DNA"/>
</dbReference>
<evidence type="ECO:0000313" key="2">
    <source>
        <dbReference type="Proteomes" id="UP000054843"/>
    </source>
</evidence>
<accession>A0A0V1MA23</accession>
<keyword evidence="2" id="KW-1185">Reference proteome</keyword>
<gene>
    <name evidence="1" type="ORF">T10_2375</name>
</gene>
<dbReference type="Proteomes" id="UP000054843">
    <property type="component" value="Unassembled WGS sequence"/>
</dbReference>
<comment type="caution">
    <text evidence="1">The sequence shown here is derived from an EMBL/GenBank/DDBJ whole genome shotgun (WGS) entry which is preliminary data.</text>
</comment>
<organism evidence="1 2">
    <name type="scientific">Trichinella papuae</name>
    <dbReference type="NCBI Taxonomy" id="268474"/>
    <lineage>
        <taxon>Eukaryota</taxon>
        <taxon>Metazoa</taxon>
        <taxon>Ecdysozoa</taxon>
        <taxon>Nematoda</taxon>
        <taxon>Enoplea</taxon>
        <taxon>Dorylaimia</taxon>
        <taxon>Trichinellida</taxon>
        <taxon>Trichinellidae</taxon>
        <taxon>Trichinella</taxon>
    </lineage>
</organism>
<dbReference type="AlphaFoldDB" id="A0A0V1MA23"/>
<protein>
    <submittedName>
        <fullName evidence="1">Uncharacterized protein</fullName>
    </submittedName>
</protein>
<evidence type="ECO:0000313" key="1">
    <source>
        <dbReference type="EMBL" id="KRZ68625.1"/>
    </source>
</evidence>
<sequence length="96" mass="11270">MYYTRPGIVEFSKATLSSPGLEPGTFCVLSRCDDHYTTRTFACNKHAFQKCRHVFISRARLASQLDLLRYLLKMENYLHRIFNMFTVAVLQLYKII</sequence>